<keyword evidence="5" id="KW-0378">Hydrolase</keyword>
<reference evidence="7" key="1">
    <citation type="submission" date="2020-03" db="EMBL/GenBank/DDBJ databases">
        <title>Melopsittacus undulatus (budgerigar) genome, bMelUnd1, maternal haplotype with Z.</title>
        <authorList>
            <person name="Gedman G."/>
            <person name="Mountcastle J."/>
            <person name="Haase B."/>
            <person name="Formenti G."/>
            <person name="Wright T."/>
            <person name="Apodaca J."/>
            <person name="Pelan S."/>
            <person name="Chow W."/>
            <person name="Rhie A."/>
            <person name="Howe K."/>
            <person name="Fedrigo O."/>
            <person name="Jarvis E.D."/>
        </authorList>
    </citation>
    <scope>NUCLEOTIDE SEQUENCE [LARGE SCALE GENOMIC DNA]</scope>
</reference>
<gene>
    <name evidence="7" type="primary">LOC117437745</name>
</gene>
<dbReference type="PANTHER" id="PTHR13291:SF2">
    <property type="entry name" value="JOSEPHIN-2"/>
    <property type="match status" value="1"/>
</dbReference>
<evidence type="ECO:0000256" key="1">
    <source>
        <dbReference type="ARBA" id="ARBA00000707"/>
    </source>
</evidence>
<dbReference type="GO" id="GO:0004843">
    <property type="term" value="F:cysteine-type deubiquitinase activity"/>
    <property type="evidence" value="ECO:0007669"/>
    <property type="project" value="UniProtKB-EC"/>
</dbReference>
<reference evidence="7" key="3">
    <citation type="submission" date="2025-09" db="UniProtKB">
        <authorList>
            <consortium name="Ensembl"/>
        </authorList>
    </citation>
    <scope>IDENTIFICATION</scope>
</reference>
<dbReference type="PANTHER" id="PTHR13291">
    <property type="entry name" value="JOSEPHIN 1, 2"/>
    <property type="match status" value="1"/>
</dbReference>
<evidence type="ECO:0000256" key="6">
    <source>
        <dbReference type="PROSITE-ProRule" id="PRU00331"/>
    </source>
</evidence>
<keyword evidence="4" id="KW-0833">Ubl conjugation pathway</keyword>
<evidence type="ECO:0000313" key="8">
    <source>
        <dbReference type="Proteomes" id="UP000694405"/>
    </source>
</evidence>
<keyword evidence="3" id="KW-0645">Protease</keyword>
<name>A0A8V5GRV4_MELUD</name>
<comment type="catalytic activity">
    <reaction evidence="1">
        <text>Thiol-dependent hydrolysis of ester, thioester, amide, peptide and isopeptide bonds formed by the C-terminal Gly of ubiquitin (a 76-residue protein attached to proteins as an intracellular targeting signal).</text>
        <dbReference type="EC" id="3.4.19.12"/>
    </reaction>
</comment>
<dbReference type="Ensembl" id="ENSMUNT00000033216.1">
    <property type="protein sequence ID" value="ENSMUNP00000030564.1"/>
    <property type="gene ID" value="ENSMUNG00000017934.1"/>
</dbReference>
<sequence length="134" mass="15339">YHERQRLQLCAVHALNNLLQRQCLSRGGAEDICKRPLERLVLPQIFGFILNVPSGPLLGLLPVPARLRRQHWLSLRCFQGVYYNLDSKLPQPQPIGGEEELRAFLQDFLSQGLSELFLVVPHDVEESRAWLSAE</sequence>
<dbReference type="Proteomes" id="UP000694405">
    <property type="component" value="Chromosome 27"/>
</dbReference>
<dbReference type="Pfam" id="PF02099">
    <property type="entry name" value="Josephin"/>
    <property type="match status" value="1"/>
</dbReference>
<accession>A0A8V5GRV4</accession>
<reference evidence="7" key="2">
    <citation type="submission" date="2025-08" db="UniProtKB">
        <authorList>
            <consortium name="Ensembl"/>
        </authorList>
    </citation>
    <scope>IDENTIFICATION</scope>
</reference>
<comment type="caution">
    <text evidence="6">Lacks conserved residue(s) required for the propagation of feature annotation.</text>
</comment>
<proteinExistence type="predicted"/>
<dbReference type="Gene3D" id="3.90.70.40">
    <property type="match status" value="1"/>
</dbReference>
<evidence type="ECO:0000256" key="5">
    <source>
        <dbReference type="ARBA" id="ARBA00022801"/>
    </source>
</evidence>
<dbReference type="GO" id="GO:0006508">
    <property type="term" value="P:proteolysis"/>
    <property type="evidence" value="ECO:0007669"/>
    <property type="project" value="UniProtKB-KW"/>
</dbReference>
<dbReference type="GO" id="GO:0016579">
    <property type="term" value="P:protein deubiquitination"/>
    <property type="evidence" value="ECO:0007669"/>
    <property type="project" value="InterPro"/>
</dbReference>
<evidence type="ECO:0000313" key="7">
    <source>
        <dbReference type="Ensembl" id="ENSMUNP00000030564.1"/>
    </source>
</evidence>
<dbReference type="EC" id="3.4.19.12" evidence="2"/>
<protein>
    <recommendedName>
        <fullName evidence="2">ubiquitinyl hydrolase 1</fullName>
        <ecNumber evidence="2">3.4.19.12</ecNumber>
    </recommendedName>
</protein>
<keyword evidence="8" id="KW-1185">Reference proteome</keyword>
<evidence type="ECO:0000256" key="4">
    <source>
        <dbReference type="ARBA" id="ARBA00022786"/>
    </source>
</evidence>
<dbReference type="SMART" id="SM01246">
    <property type="entry name" value="Josephin"/>
    <property type="match status" value="1"/>
</dbReference>
<dbReference type="PROSITE" id="PS50957">
    <property type="entry name" value="JOSEPHIN"/>
    <property type="match status" value="1"/>
</dbReference>
<evidence type="ECO:0000256" key="3">
    <source>
        <dbReference type="ARBA" id="ARBA00022670"/>
    </source>
</evidence>
<organism evidence="7 8">
    <name type="scientific">Melopsittacus undulatus</name>
    <name type="common">Budgerigar</name>
    <name type="synonym">Psittacus undulatus</name>
    <dbReference type="NCBI Taxonomy" id="13146"/>
    <lineage>
        <taxon>Eukaryota</taxon>
        <taxon>Metazoa</taxon>
        <taxon>Chordata</taxon>
        <taxon>Craniata</taxon>
        <taxon>Vertebrata</taxon>
        <taxon>Euteleostomi</taxon>
        <taxon>Archelosauria</taxon>
        <taxon>Archosauria</taxon>
        <taxon>Dinosauria</taxon>
        <taxon>Saurischia</taxon>
        <taxon>Theropoda</taxon>
        <taxon>Coelurosauria</taxon>
        <taxon>Aves</taxon>
        <taxon>Neognathae</taxon>
        <taxon>Neoaves</taxon>
        <taxon>Telluraves</taxon>
        <taxon>Australaves</taxon>
        <taxon>Psittaciformes</taxon>
        <taxon>Psittaculidae</taxon>
        <taxon>Melopsittacus</taxon>
    </lineage>
</organism>
<dbReference type="AlphaFoldDB" id="A0A8V5GRV4"/>
<dbReference type="InterPro" id="IPR040053">
    <property type="entry name" value="JOSD1/2"/>
</dbReference>
<dbReference type="InterPro" id="IPR006155">
    <property type="entry name" value="Josephin"/>
</dbReference>
<evidence type="ECO:0000256" key="2">
    <source>
        <dbReference type="ARBA" id="ARBA00012759"/>
    </source>
</evidence>